<dbReference type="PROSITE" id="PS50983">
    <property type="entry name" value="FE_B12_PBP"/>
    <property type="match status" value="1"/>
</dbReference>
<protein>
    <submittedName>
        <fullName evidence="4">ABC-type hemin transport system, periplasmic component</fullName>
    </submittedName>
</protein>
<evidence type="ECO:0000256" key="1">
    <source>
        <dbReference type="ARBA" id="ARBA00022729"/>
    </source>
</evidence>
<dbReference type="EMBL" id="CM001377">
    <property type="protein sequence ID" value="EHM09425.1"/>
    <property type="molecule type" value="Genomic_DNA"/>
</dbReference>
<dbReference type="NCBIfam" id="NF038402">
    <property type="entry name" value="TroA_like"/>
    <property type="match status" value="1"/>
</dbReference>
<organism evidence="4 5">
    <name type="scientific">Thermanaerovibrio velox DSM 12556</name>
    <dbReference type="NCBI Taxonomy" id="926567"/>
    <lineage>
        <taxon>Bacteria</taxon>
        <taxon>Thermotogati</taxon>
        <taxon>Synergistota</taxon>
        <taxon>Synergistia</taxon>
        <taxon>Synergistales</taxon>
        <taxon>Synergistaceae</taxon>
        <taxon>Thermanaerovibrio</taxon>
    </lineage>
</organism>
<dbReference type="STRING" id="926567.TheveDRAFT_0245"/>
<dbReference type="InterPro" id="IPR050902">
    <property type="entry name" value="ABC_Transporter_SBP"/>
</dbReference>
<keyword evidence="2" id="KW-0812">Transmembrane</keyword>
<dbReference type="PANTHER" id="PTHR30535">
    <property type="entry name" value="VITAMIN B12-BINDING PROTEIN"/>
    <property type="match status" value="1"/>
</dbReference>
<dbReference type="PANTHER" id="PTHR30535:SF34">
    <property type="entry name" value="MOLYBDATE-BINDING PROTEIN MOLA"/>
    <property type="match status" value="1"/>
</dbReference>
<evidence type="ECO:0000313" key="5">
    <source>
        <dbReference type="Proteomes" id="UP000005730"/>
    </source>
</evidence>
<dbReference type="AlphaFoldDB" id="H0UNT9"/>
<name>H0UNT9_9BACT</name>
<feature type="transmembrane region" description="Helical" evidence="2">
    <location>
        <begin position="40"/>
        <end position="58"/>
    </location>
</feature>
<dbReference type="Proteomes" id="UP000005730">
    <property type="component" value="Chromosome"/>
</dbReference>
<dbReference type="Pfam" id="PF01497">
    <property type="entry name" value="Peripla_BP_2"/>
    <property type="match status" value="1"/>
</dbReference>
<accession>H0UNT9</accession>
<dbReference type="InterPro" id="IPR054828">
    <property type="entry name" value="Vit_B12_bind_prot"/>
</dbReference>
<reference evidence="4 5" key="1">
    <citation type="submission" date="2011-10" db="EMBL/GenBank/DDBJ databases">
        <title>The Noncontiguous Finished genome of Thermanaerovibrio velox DSM 12556.</title>
        <authorList>
            <consortium name="US DOE Joint Genome Institute (JGI-PGF)"/>
            <person name="Lucas S."/>
            <person name="Copeland A."/>
            <person name="Lapidus A."/>
            <person name="Glavina del Rio T."/>
            <person name="Dalin E."/>
            <person name="Tice H."/>
            <person name="Bruce D."/>
            <person name="Goodwin L."/>
            <person name="Pitluck S."/>
            <person name="Peters L."/>
            <person name="Mikhailova N."/>
            <person name="Teshima H."/>
            <person name="Kyrpides N."/>
            <person name="Mavromatis K."/>
            <person name="Ivanova N."/>
            <person name="Markowitz V."/>
            <person name="Cheng J.-F."/>
            <person name="Hugenholtz P."/>
            <person name="Woyke T."/>
            <person name="Wu D."/>
            <person name="Spring S."/>
            <person name="Brambilla E.-M."/>
            <person name="Klenk H.-P."/>
            <person name="Eisen J.A."/>
        </authorList>
    </citation>
    <scope>NUCLEOTIDE SEQUENCE [LARGE SCALE GENOMIC DNA]</scope>
    <source>
        <strain evidence="4 5">DSM 12556</strain>
    </source>
</reference>
<gene>
    <name evidence="4" type="ORF">TheveDRAFT_0245</name>
</gene>
<dbReference type="InterPro" id="IPR002491">
    <property type="entry name" value="ABC_transptr_periplasmic_BD"/>
</dbReference>
<keyword evidence="5" id="KW-1185">Reference proteome</keyword>
<evidence type="ECO:0000313" key="4">
    <source>
        <dbReference type="EMBL" id="EHM09425.1"/>
    </source>
</evidence>
<dbReference type="eggNOG" id="COG4558">
    <property type="taxonomic scope" value="Bacteria"/>
</dbReference>
<keyword evidence="2" id="KW-1133">Transmembrane helix</keyword>
<dbReference type="SUPFAM" id="SSF53807">
    <property type="entry name" value="Helical backbone' metal receptor"/>
    <property type="match status" value="1"/>
</dbReference>
<dbReference type="GO" id="GO:0071281">
    <property type="term" value="P:cellular response to iron ion"/>
    <property type="evidence" value="ECO:0007669"/>
    <property type="project" value="TreeGrafter"/>
</dbReference>
<dbReference type="Gene3D" id="3.40.50.1980">
    <property type="entry name" value="Nitrogenase molybdenum iron protein domain"/>
    <property type="match status" value="2"/>
</dbReference>
<keyword evidence="2" id="KW-0472">Membrane</keyword>
<sequence length="336" mass="37113">MRTLRPSQKTRRGREGCCARACIIRIAFHVRLPKGTGGPLYSFAGWPILLLAALLLISPSTSDALPSPKRIVSLSPAGTEMLFAMGLGDRVAAVTTFCDHPREALSKPKVGGFADVSIEALISMGADLVVLQDIHSPMTQQLTRAGIRWIMLRQDSVAQVLDSMRALGRACGVPDRGQALARRTESQIRAISSRTKGKRPRVLVCVSREMEAGRITSFYAAGPRSFYGELVRLAGGENCLPPSSPPYPMVFAEGLLAMRPQVVIDLVGDRNFYHSSSRLNRDELFDLNEIRRKWRRSFPNSTFKLQVLEGTVYLRPGPRIPVVIDAFQRAIREASR</sequence>
<keyword evidence="1" id="KW-0732">Signal</keyword>
<feature type="domain" description="Fe/B12 periplasmic-binding" evidence="3">
    <location>
        <begin position="70"/>
        <end position="336"/>
    </location>
</feature>
<evidence type="ECO:0000259" key="3">
    <source>
        <dbReference type="PROSITE" id="PS50983"/>
    </source>
</evidence>
<dbReference type="HOGENOM" id="CLU_038034_2_5_0"/>
<proteinExistence type="predicted"/>
<evidence type="ECO:0000256" key="2">
    <source>
        <dbReference type="SAM" id="Phobius"/>
    </source>
</evidence>